<evidence type="ECO:0000313" key="4">
    <source>
        <dbReference type="EMBL" id="CAI6363509.1"/>
    </source>
</evidence>
<feature type="region of interest" description="Disordered" evidence="2">
    <location>
        <begin position="697"/>
        <end position="763"/>
    </location>
</feature>
<dbReference type="SUPFAM" id="SSF49879">
    <property type="entry name" value="SMAD/FHA domain"/>
    <property type="match status" value="1"/>
</dbReference>
<feature type="domain" description="FHA" evidence="3">
    <location>
        <begin position="38"/>
        <end position="87"/>
    </location>
</feature>
<proteinExistence type="predicted"/>
<sequence length="1946" mass="217490">MDSRKSIKTEIKTYYGFLIVKKIRGGVCGRFPVTKKECTLGRDTKCDIRILLEKVSALQCIIISVDNKAYVRDKSITGSTKVNGKKIGKNNFLLHDSDQIEICERKFVWKYPKKPHGESNNLSCKKSAIKSDHLSPRPPERFPNQVTTPLDKDNSKKFSTSAYSSIKTPSKTILSLNKTPIIITTENMSKSSFDEVQNGFQNQSSTTTAQEESEFMKSYSMTPVRNIPLLGDYKTAQRKSWIVTNTSDNSSSIGAHNRLSTERLKRDSTPDLNSSYHYEDEDVEFDSPDPTGFLLNSDDDDDDDINTADIADNIFQVDNQSDLNDKDDTLQFNKNEINQLLVSEPGTSRRDTYSVDSRPIVIEENTTPTPRRSILKCSKTTKPNRSRSSCRMVQFARLPKTDSKIKNTKTRLNPGFNFIVTDDENNVVDLNQSTTNSTQFDVEEYDDDLDGVQPLDISVSSLINSPILDNSIIKSSKRSSRGNKVMSLVNSIEKRSNESSKHSIRASDLLSMNGSKHVGTSPNDDSQNNTNLLQESVSSTRRINLEDIFEAEDSLKTTSNIENETLAQEIKESPVKNVEIVSSPKTNSFNFADTEKIPDNVFSKDVSKNDTNDLESEYTFALPLILPKIGSSSIAVIDSDSAFVDSEYDFSPTEIIDNQFDKNSKLDISSHIIKDCTSPNELPTKTDNVERSSLNHELSATSTHDDNIDETQRDKSDRYEKAVAEEICTDDIETPNITELSEQNKPIEKEHTQKENDDSEFVNDDLCTNDVQPSKNDVVRVVDKSTDLNLDQIDKQNYVSKVVEQTLNGETPSIVVQSMSEMFNASIDEHETTHSQYKENLVETYVLMGKDDLQNSLGVKEFEKINLDKCNNTLCENSVLSAEPVNKSLMDAIEVQLDKMHSESDASSNCNENEITPVDSTLDLNKQKTLTSNLDLEVTENLTLKINDNLSNSSLNTLTVVESPEIISKPKTPTKDNLSNNCLTDVDCSNVTELPARTSVGKTNSVQNIDVNNKGSEITIPPDNLSVENKSPKPIKKKLISLDQLRTALGANKPKELKKSVQSPIIQSIGNKLRKIDSTKRITEICLSSSSDDENDTTTKNLDHSLDTSIGKPRFESTPWNCSKSSKTPFNSTASIQPNETTRDDSAENEDRPRDESRSRSATPFGSQKEWSQMMKEFNESVKKASVNINTKINNTSNRKKKLFVTKSKLSQACVPTPAKDSNVKNNTSEIKNNNSIQRLIRSSNMSNNTSSESGHVKRSLRNKSASVKIVRRSSRSNKSQTSHVDIFPRKKKSINNKSTDTKINETVQANTNRPKKSKTIIPVSKTDSEIDFVPCSESENNSTTPYSSKEETYPYSQTKKPTKKFSLKSPSTSVNKNESNNIIKEQDKVQIKVTKASLSSIDNESSCSTSSINEIQTFERELRRRKHINTSSIKTRKNTDKVKTTEKSKKKNTSSTKRYSTNTNNALPESGVIKLDKQNRNVVKSKSTKISKTVKTKKPTNLRTNMNSRSKRLLPSKPIKTSAKDSSEYESSSETEESTQKLQSVNHPSKSIKEKTQKKNVYDDINLSSLPTRRSQREKLKMPDVLLQSGRQIRKRAANTSPLTQNSKDKKKDISSKVVANPVSQASKSPNRANNIVTKQNSAVSNLVPDGSLPETTKKSSGLKSKKNSQLNRLLSSKPTKTNIKDSLEHGLLTETEESTQKPQSILCLPKSTKEKTKKKDVNVDNNLSSLSTKRNLREKSKTSDVSLLPPKTQSRKRAADSSPLSQPNAKGKKCDISSKVANAVSRASNSPNIRTRNMSKLTVKQVSDNSFPETTIVIKKERKKSTEKVKPKSNENTRTKKRQLNSDNCSFDSAPSTSKKSRQVTFRRTESENKKSDSSTCTTSKIQNTDEPIGPNASLKNNKNAEKSISPIQRKTRNAAKQSAPKDKETFISPRVLRVRDKKK</sequence>
<dbReference type="GO" id="GO:0003723">
    <property type="term" value="F:RNA binding"/>
    <property type="evidence" value="ECO:0007669"/>
    <property type="project" value="UniProtKB-KW"/>
</dbReference>
<feature type="region of interest" description="Disordered" evidence="2">
    <location>
        <begin position="1089"/>
        <end position="1170"/>
    </location>
</feature>
<dbReference type="Pfam" id="PF00498">
    <property type="entry name" value="FHA"/>
    <property type="match status" value="1"/>
</dbReference>
<evidence type="ECO:0000256" key="2">
    <source>
        <dbReference type="SAM" id="MobiDB-lite"/>
    </source>
</evidence>
<feature type="compositionally biased region" description="Polar residues" evidence="2">
    <location>
        <begin position="1369"/>
        <end position="1382"/>
    </location>
</feature>
<organism evidence="4 5">
    <name type="scientific">Macrosiphum euphorbiae</name>
    <name type="common">potato aphid</name>
    <dbReference type="NCBI Taxonomy" id="13131"/>
    <lineage>
        <taxon>Eukaryota</taxon>
        <taxon>Metazoa</taxon>
        <taxon>Ecdysozoa</taxon>
        <taxon>Arthropoda</taxon>
        <taxon>Hexapoda</taxon>
        <taxon>Insecta</taxon>
        <taxon>Pterygota</taxon>
        <taxon>Neoptera</taxon>
        <taxon>Paraneoptera</taxon>
        <taxon>Hemiptera</taxon>
        <taxon>Sternorrhyncha</taxon>
        <taxon>Aphidomorpha</taxon>
        <taxon>Aphidoidea</taxon>
        <taxon>Aphididae</taxon>
        <taxon>Macrosiphini</taxon>
        <taxon>Macrosiphum</taxon>
    </lineage>
</organism>
<comment type="caution">
    <text evidence="4">The sequence shown here is derived from an EMBL/GenBank/DDBJ whole genome shotgun (WGS) entry which is preliminary data.</text>
</comment>
<dbReference type="InterPro" id="IPR000253">
    <property type="entry name" value="FHA_dom"/>
</dbReference>
<feature type="compositionally biased region" description="Basic and acidic residues" evidence="2">
    <location>
        <begin position="1141"/>
        <end position="1159"/>
    </location>
</feature>
<feature type="compositionally biased region" description="Basic and acidic residues" evidence="2">
    <location>
        <begin position="130"/>
        <end position="140"/>
    </location>
</feature>
<dbReference type="PROSITE" id="PS50006">
    <property type="entry name" value="FHA_DOMAIN"/>
    <property type="match status" value="1"/>
</dbReference>
<dbReference type="InterPro" id="IPR008984">
    <property type="entry name" value="SMAD_FHA_dom_sf"/>
</dbReference>
<feature type="compositionally biased region" description="Basic and acidic residues" evidence="2">
    <location>
        <begin position="703"/>
        <end position="724"/>
    </location>
</feature>
<feature type="compositionally biased region" description="Polar residues" evidence="2">
    <location>
        <begin position="735"/>
        <end position="744"/>
    </location>
</feature>
<feature type="compositionally biased region" description="Low complexity" evidence="2">
    <location>
        <begin position="1454"/>
        <end position="1466"/>
    </location>
</feature>
<feature type="compositionally biased region" description="Polar residues" evidence="2">
    <location>
        <begin position="1725"/>
        <end position="1735"/>
    </location>
</feature>
<feature type="compositionally biased region" description="Basic residues" evidence="2">
    <location>
        <begin position="1487"/>
        <end position="1501"/>
    </location>
</feature>
<keyword evidence="5" id="KW-1185">Reference proteome</keyword>
<dbReference type="CDD" id="cd22673">
    <property type="entry name" value="FHA_Ki67"/>
    <property type="match status" value="1"/>
</dbReference>
<feature type="compositionally biased region" description="Basic and acidic residues" evidence="2">
    <location>
        <begin position="1552"/>
        <end position="1563"/>
    </location>
</feature>
<feature type="compositionally biased region" description="Basic and acidic residues" evidence="2">
    <location>
        <begin position="1713"/>
        <end position="1724"/>
    </location>
</feature>
<dbReference type="SMART" id="SM00240">
    <property type="entry name" value="FHA"/>
    <property type="match status" value="1"/>
</dbReference>
<feature type="compositionally biased region" description="Basic and acidic residues" evidence="2">
    <location>
        <begin position="1438"/>
        <end position="1448"/>
    </location>
</feature>
<feature type="compositionally biased region" description="Polar residues" evidence="2">
    <location>
        <begin position="1671"/>
        <end position="1683"/>
    </location>
</feature>
<feature type="compositionally biased region" description="Basic and acidic residues" evidence="2">
    <location>
        <begin position="492"/>
        <end position="501"/>
    </location>
</feature>
<feature type="region of interest" description="Disordered" evidence="2">
    <location>
        <begin position="130"/>
        <end position="154"/>
    </location>
</feature>
<dbReference type="Gene3D" id="2.60.200.20">
    <property type="match status" value="1"/>
</dbReference>
<feature type="region of interest" description="Disordered" evidence="2">
    <location>
        <begin position="247"/>
        <end position="301"/>
    </location>
</feature>
<feature type="compositionally biased region" description="Low complexity" evidence="2">
    <location>
        <begin position="1243"/>
        <end position="1254"/>
    </location>
</feature>
<protein>
    <recommendedName>
        <fullName evidence="3">FHA domain-containing protein</fullName>
    </recommendedName>
</protein>
<feature type="compositionally biased region" description="Polar residues" evidence="2">
    <location>
        <begin position="1541"/>
        <end position="1550"/>
    </location>
</feature>
<reference evidence="4 5" key="1">
    <citation type="submission" date="2023-01" db="EMBL/GenBank/DDBJ databases">
        <authorList>
            <person name="Whitehead M."/>
        </authorList>
    </citation>
    <scope>NUCLEOTIDE SEQUENCE [LARGE SCALE GENOMIC DNA]</scope>
</reference>
<dbReference type="EMBL" id="CARXXK010000003">
    <property type="protein sequence ID" value="CAI6363509.1"/>
    <property type="molecule type" value="Genomic_DNA"/>
</dbReference>
<evidence type="ECO:0000259" key="3">
    <source>
        <dbReference type="PROSITE" id="PS50006"/>
    </source>
</evidence>
<feature type="compositionally biased region" description="Basic and acidic residues" evidence="2">
    <location>
        <begin position="1869"/>
        <end position="1879"/>
    </location>
</feature>
<feature type="compositionally biased region" description="Basic and acidic residues" evidence="2">
    <location>
        <begin position="259"/>
        <end position="269"/>
    </location>
</feature>
<dbReference type="Proteomes" id="UP001160148">
    <property type="component" value="Unassembled WGS sequence"/>
</dbReference>
<feature type="compositionally biased region" description="Basic and acidic residues" evidence="2">
    <location>
        <begin position="745"/>
        <end position="756"/>
    </location>
</feature>
<feature type="compositionally biased region" description="Polar residues" evidence="2">
    <location>
        <begin position="1338"/>
        <end position="1348"/>
    </location>
</feature>
<feature type="region of interest" description="Disordered" evidence="2">
    <location>
        <begin position="1241"/>
        <end position="1382"/>
    </location>
</feature>
<gene>
    <name evidence="4" type="ORF">MEUPH1_LOCUS18448</name>
</gene>
<keyword evidence="1" id="KW-0694">RNA-binding</keyword>
<evidence type="ECO:0000313" key="5">
    <source>
        <dbReference type="Proteomes" id="UP001160148"/>
    </source>
</evidence>
<accession>A0AAV0X569</accession>
<feature type="compositionally biased region" description="Polar residues" evidence="2">
    <location>
        <begin position="510"/>
        <end position="530"/>
    </location>
</feature>
<name>A0AAV0X569_9HEMI</name>
<feature type="compositionally biased region" description="Polar residues" evidence="2">
    <location>
        <begin position="1623"/>
        <end position="1646"/>
    </location>
</feature>
<feature type="region of interest" description="Disordered" evidence="2">
    <location>
        <begin position="1427"/>
        <end position="1946"/>
    </location>
</feature>
<feature type="region of interest" description="Disordered" evidence="2">
    <location>
        <begin position="1216"/>
        <end position="1235"/>
    </location>
</feature>
<feature type="compositionally biased region" description="Polar residues" evidence="2">
    <location>
        <begin position="1224"/>
        <end position="1235"/>
    </location>
</feature>
<feature type="compositionally biased region" description="Polar residues" evidence="2">
    <location>
        <begin position="1847"/>
        <end position="1868"/>
    </location>
</feature>
<feature type="compositionally biased region" description="Basic and acidic residues" evidence="2">
    <location>
        <begin position="1826"/>
        <end position="1840"/>
    </location>
</feature>
<dbReference type="PROSITE" id="PS50889">
    <property type="entry name" value="S4"/>
    <property type="match status" value="1"/>
</dbReference>
<feature type="region of interest" description="Disordered" evidence="2">
    <location>
        <begin position="492"/>
        <end position="530"/>
    </location>
</feature>
<feature type="compositionally biased region" description="Polar residues" evidence="2">
    <location>
        <begin position="1787"/>
        <end position="1815"/>
    </location>
</feature>
<feature type="compositionally biased region" description="Polar residues" evidence="2">
    <location>
        <begin position="1118"/>
        <end position="1140"/>
    </location>
</feature>
<evidence type="ECO:0000256" key="1">
    <source>
        <dbReference type="PROSITE-ProRule" id="PRU00182"/>
    </source>
</evidence>